<comment type="similarity">
    <text evidence="1">Belongs to the CdaR family.</text>
</comment>
<dbReference type="Gene3D" id="1.10.10.2840">
    <property type="entry name" value="PucR C-terminal helix-turn-helix domain"/>
    <property type="match status" value="1"/>
</dbReference>
<dbReference type="Proteomes" id="UP001209318">
    <property type="component" value="Unassembled WGS sequence"/>
</dbReference>
<protein>
    <submittedName>
        <fullName evidence="5">Helix-turn-helix domain-containing protein</fullName>
    </submittedName>
</protein>
<name>A0AAE3LT49_9BACI</name>
<dbReference type="InterPro" id="IPR042070">
    <property type="entry name" value="PucR_C-HTH_sf"/>
</dbReference>
<dbReference type="InterPro" id="IPR025736">
    <property type="entry name" value="PucR_C-HTH_dom"/>
</dbReference>
<evidence type="ECO:0000313" key="5">
    <source>
        <dbReference type="EMBL" id="MCU9613498.1"/>
    </source>
</evidence>
<evidence type="ECO:0000259" key="3">
    <source>
        <dbReference type="Pfam" id="PF13556"/>
    </source>
</evidence>
<dbReference type="InterPro" id="IPR041522">
    <property type="entry name" value="CdaR_GGDEF"/>
</dbReference>
<dbReference type="AlphaFoldDB" id="A0AAE3LT49"/>
<evidence type="ECO:0000259" key="2">
    <source>
        <dbReference type="Pfam" id="PF05651"/>
    </source>
</evidence>
<feature type="domain" description="PucR C-terminal helix-turn-helix" evidence="3">
    <location>
        <begin position="307"/>
        <end position="365"/>
    </location>
</feature>
<dbReference type="RefSeq" id="WP_263072736.1">
    <property type="nucleotide sequence ID" value="NZ_JAOUSF010000003.1"/>
</dbReference>
<sequence length="382" mass="44698">MKSLYNREGFYSSIVREIRNLINENVLFTNEEGVVVASTDMSRIKQFHEGAYIAIKQKKKIIMTEEHTKKLQGVQKGVVIPIIIEEQPIGVIGITGDPTVVSPFAVLVQKVTELFVQDLMEQTNRERQARELEFFVFDWLNAKQVTESLVERSSFFSINMEQFVQVIIIKTNYSRLQLTYENIKQLKFLWGKENETLFIRWGQDKLLILTSLLEKKRLKQKLQQFKKDIYFNLKTEVLIGIGQITSYDQLYLSLEQAERACQVATKEQGIVFEDELKFDLLLHELSNETKEAFVMRTIAPLKQDTVLLETLGCWFENNMLKQETANRLHIHKNTLQYRLKRVEEITKLNVNHLQDLMLLYIGYRILKDGKALDKKRKNKAAI</sequence>
<gene>
    <name evidence="5" type="ORF">OEV98_08000</name>
</gene>
<dbReference type="PANTHER" id="PTHR33744">
    <property type="entry name" value="CARBOHYDRATE DIACID REGULATOR"/>
    <property type="match status" value="1"/>
</dbReference>
<dbReference type="Pfam" id="PF13556">
    <property type="entry name" value="HTH_30"/>
    <property type="match status" value="1"/>
</dbReference>
<feature type="domain" description="CdaR GGDEF-like" evidence="4">
    <location>
        <begin position="145"/>
        <end position="263"/>
    </location>
</feature>
<proteinExistence type="inferred from homology"/>
<dbReference type="Pfam" id="PF17853">
    <property type="entry name" value="GGDEF_2"/>
    <property type="match status" value="1"/>
</dbReference>
<evidence type="ECO:0000313" key="6">
    <source>
        <dbReference type="Proteomes" id="UP001209318"/>
    </source>
</evidence>
<evidence type="ECO:0000256" key="1">
    <source>
        <dbReference type="ARBA" id="ARBA00006754"/>
    </source>
</evidence>
<dbReference type="InterPro" id="IPR051448">
    <property type="entry name" value="CdaR-like_regulators"/>
</dbReference>
<dbReference type="InterPro" id="IPR008599">
    <property type="entry name" value="Diacid_rec"/>
</dbReference>
<accession>A0AAE3LT49</accession>
<evidence type="ECO:0000259" key="4">
    <source>
        <dbReference type="Pfam" id="PF17853"/>
    </source>
</evidence>
<organism evidence="5 6">
    <name type="scientific">Perspicuibacillus lycopersici</name>
    <dbReference type="NCBI Taxonomy" id="1325689"/>
    <lineage>
        <taxon>Bacteria</taxon>
        <taxon>Bacillati</taxon>
        <taxon>Bacillota</taxon>
        <taxon>Bacilli</taxon>
        <taxon>Bacillales</taxon>
        <taxon>Bacillaceae</taxon>
        <taxon>Perspicuibacillus</taxon>
    </lineage>
</organism>
<dbReference type="EMBL" id="JAOUSF010000003">
    <property type="protein sequence ID" value="MCU9613498.1"/>
    <property type="molecule type" value="Genomic_DNA"/>
</dbReference>
<comment type="caution">
    <text evidence="5">The sequence shown here is derived from an EMBL/GenBank/DDBJ whole genome shotgun (WGS) entry which is preliminary data.</text>
</comment>
<dbReference type="Pfam" id="PF05651">
    <property type="entry name" value="Diacid_rec"/>
    <property type="match status" value="1"/>
</dbReference>
<keyword evidence="6" id="KW-1185">Reference proteome</keyword>
<reference evidence="5" key="1">
    <citation type="submission" date="2022-10" db="EMBL/GenBank/DDBJ databases">
        <title>Description of Fervidibacillus gen. nov. in the family Fervidibacillaceae fam. nov. with two species, Fervidibacillus albus sp. nov., and Fervidibacillus halotolerans sp. nov., isolated from tidal flat sediments.</title>
        <authorList>
            <person name="Kwon K.K."/>
            <person name="Yang S.-H."/>
        </authorList>
    </citation>
    <scope>NUCLEOTIDE SEQUENCE</scope>
    <source>
        <strain evidence="5">JCM 19140</strain>
    </source>
</reference>
<feature type="domain" description="Putative sugar diacid recognition" evidence="2">
    <location>
        <begin position="13"/>
        <end position="139"/>
    </location>
</feature>
<dbReference type="PANTHER" id="PTHR33744:SF16">
    <property type="entry name" value="CARBOHYDRATE DIACID REGULATOR"/>
    <property type="match status" value="1"/>
</dbReference>